<accession>A0A1M6PEA2</accession>
<protein>
    <submittedName>
        <fullName evidence="4">CBS domain-containing protein</fullName>
    </submittedName>
</protein>
<dbReference type="InterPro" id="IPR000644">
    <property type="entry name" value="CBS_dom"/>
</dbReference>
<organism evidence="4 5">
    <name type="scientific">Muricoccus roseus</name>
    <dbReference type="NCBI Taxonomy" id="198092"/>
    <lineage>
        <taxon>Bacteria</taxon>
        <taxon>Pseudomonadati</taxon>
        <taxon>Pseudomonadota</taxon>
        <taxon>Alphaproteobacteria</taxon>
        <taxon>Acetobacterales</taxon>
        <taxon>Roseomonadaceae</taxon>
        <taxon>Muricoccus</taxon>
    </lineage>
</organism>
<dbReference type="PANTHER" id="PTHR48108:SF26">
    <property type="entry name" value="CBS DOMAIN-CONTAINING PROTEIN DDB_G0289609"/>
    <property type="match status" value="1"/>
</dbReference>
<reference evidence="4 5" key="1">
    <citation type="submission" date="2016-11" db="EMBL/GenBank/DDBJ databases">
        <authorList>
            <person name="Jaros S."/>
            <person name="Januszkiewicz K."/>
            <person name="Wedrychowicz H."/>
        </authorList>
    </citation>
    <scope>NUCLEOTIDE SEQUENCE [LARGE SCALE GENOMIC DNA]</scope>
    <source>
        <strain evidence="4 5">DSM 14916</strain>
    </source>
</reference>
<dbReference type="Pfam" id="PF00571">
    <property type="entry name" value="CBS"/>
    <property type="match status" value="2"/>
</dbReference>
<keyword evidence="5" id="KW-1185">Reference proteome</keyword>
<feature type="domain" description="CBS" evidence="3">
    <location>
        <begin position="76"/>
        <end position="132"/>
    </location>
</feature>
<dbReference type="Gene3D" id="3.10.580.10">
    <property type="entry name" value="CBS-domain"/>
    <property type="match status" value="1"/>
</dbReference>
<evidence type="ECO:0000313" key="5">
    <source>
        <dbReference type="Proteomes" id="UP000184387"/>
    </source>
</evidence>
<dbReference type="EMBL" id="FQZF01000030">
    <property type="protein sequence ID" value="SHK06285.1"/>
    <property type="molecule type" value="Genomic_DNA"/>
</dbReference>
<evidence type="ECO:0000313" key="4">
    <source>
        <dbReference type="EMBL" id="SHK06285.1"/>
    </source>
</evidence>
<dbReference type="SMART" id="SM00116">
    <property type="entry name" value="CBS"/>
    <property type="match status" value="2"/>
</dbReference>
<evidence type="ECO:0000256" key="2">
    <source>
        <dbReference type="PROSITE-ProRule" id="PRU00703"/>
    </source>
</evidence>
<dbReference type="AlphaFoldDB" id="A0A1M6PEA2"/>
<proteinExistence type="predicted"/>
<dbReference type="SUPFAM" id="SSF54631">
    <property type="entry name" value="CBS-domain pair"/>
    <property type="match status" value="1"/>
</dbReference>
<feature type="domain" description="CBS" evidence="3">
    <location>
        <begin position="9"/>
        <end position="67"/>
    </location>
</feature>
<keyword evidence="2" id="KW-0129">CBS domain</keyword>
<dbReference type="OrthoDB" id="9807125at2"/>
<dbReference type="InterPro" id="IPR051462">
    <property type="entry name" value="CBS_domain-containing"/>
</dbReference>
<dbReference type="Proteomes" id="UP000184387">
    <property type="component" value="Unassembled WGS sequence"/>
</dbReference>
<gene>
    <name evidence="4" type="ORF">SAMN02745194_04077</name>
</gene>
<name>A0A1M6PEA2_9PROT</name>
<evidence type="ECO:0000259" key="3">
    <source>
        <dbReference type="PROSITE" id="PS51371"/>
    </source>
</evidence>
<evidence type="ECO:0000256" key="1">
    <source>
        <dbReference type="ARBA" id="ARBA00022737"/>
    </source>
</evidence>
<dbReference type="STRING" id="198092.SAMN02745194_04077"/>
<keyword evidence="1" id="KW-0677">Repeat</keyword>
<sequence>MQDRIAAEIIRDQNPLTLPPDATVTQACAAMHDRRVGAVLVVQDRDRLAGIFTGRDAVRCLARGLDGTSTLLSEVMTRNPVTLSPGQDAMDALRLLQDAGFRHLPVCQDGRVRGIVSRYDLRAREYARLDDETRFFEILR</sequence>
<dbReference type="RefSeq" id="WP_073138159.1">
    <property type="nucleotide sequence ID" value="NZ_FQZF01000030.1"/>
</dbReference>
<dbReference type="InterPro" id="IPR046342">
    <property type="entry name" value="CBS_dom_sf"/>
</dbReference>
<dbReference type="PROSITE" id="PS51371">
    <property type="entry name" value="CBS"/>
    <property type="match status" value="2"/>
</dbReference>
<dbReference type="PANTHER" id="PTHR48108">
    <property type="entry name" value="CBS DOMAIN-CONTAINING PROTEIN CBSX2, CHLOROPLASTIC"/>
    <property type="match status" value="1"/>
</dbReference>